<organism evidence="8 9">
    <name type="scientific">Candidatus Nitrospira inopinata</name>
    <dbReference type="NCBI Taxonomy" id="1715989"/>
    <lineage>
        <taxon>Bacteria</taxon>
        <taxon>Pseudomonadati</taxon>
        <taxon>Nitrospirota</taxon>
        <taxon>Nitrospiria</taxon>
        <taxon>Nitrospirales</taxon>
        <taxon>Nitrospiraceae</taxon>
        <taxon>Nitrospira</taxon>
    </lineage>
</organism>
<dbReference type="AlphaFoldDB" id="A0A0S4KSK1"/>
<feature type="transmembrane region" description="Helical" evidence="6">
    <location>
        <begin position="15"/>
        <end position="38"/>
    </location>
</feature>
<feature type="transmembrane region" description="Helical" evidence="6">
    <location>
        <begin position="262"/>
        <end position="279"/>
    </location>
</feature>
<keyword evidence="9" id="KW-1185">Reference proteome</keyword>
<evidence type="ECO:0000256" key="1">
    <source>
        <dbReference type="ARBA" id="ARBA00004141"/>
    </source>
</evidence>
<feature type="transmembrane region" description="Helical" evidence="6">
    <location>
        <begin position="225"/>
        <end position="250"/>
    </location>
</feature>
<evidence type="ECO:0000259" key="7">
    <source>
        <dbReference type="PROSITE" id="PS50850"/>
    </source>
</evidence>
<protein>
    <submittedName>
        <fullName evidence="8">Muropeptide transporter</fullName>
    </submittedName>
</protein>
<dbReference type="CDD" id="cd17486">
    <property type="entry name" value="MFS_AmpG_like"/>
    <property type="match status" value="1"/>
</dbReference>
<feature type="transmembrane region" description="Helical" evidence="6">
    <location>
        <begin position="174"/>
        <end position="193"/>
    </location>
</feature>
<dbReference type="EMBL" id="LN885086">
    <property type="protein sequence ID" value="CUQ67013.1"/>
    <property type="molecule type" value="Genomic_DNA"/>
</dbReference>
<dbReference type="Proteomes" id="UP000066284">
    <property type="component" value="Chromosome 1"/>
</dbReference>
<dbReference type="PROSITE" id="PS50850">
    <property type="entry name" value="MFS"/>
    <property type="match status" value="1"/>
</dbReference>
<evidence type="ECO:0000256" key="6">
    <source>
        <dbReference type="SAM" id="Phobius"/>
    </source>
</evidence>
<accession>A0A0S4KSK1</accession>
<dbReference type="PANTHER" id="PTHR12778">
    <property type="entry name" value="SOLUTE CARRIER FAMILY 33 ACETYL-COA TRANSPORTER -RELATED"/>
    <property type="match status" value="1"/>
</dbReference>
<dbReference type="InterPro" id="IPR020846">
    <property type="entry name" value="MFS_dom"/>
</dbReference>
<feature type="transmembrane region" description="Helical" evidence="6">
    <location>
        <begin position="82"/>
        <end position="101"/>
    </location>
</feature>
<evidence type="ECO:0000256" key="4">
    <source>
        <dbReference type="ARBA" id="ARBA00022989"/>
    </source>
</evidence>
<dbReference type="KEGG" id="nio:NITINOP_2041"/>
<dbReference type="SUPFAM" id="SSF103473">
    <property type="entry name" value="MFS general substrate transporter"/>
    <property type="match status" value="1"/>
</dbReference>
<keyword evidence="2" id="KW-0813">Transport</keyword>
<dbReference type="RefSeq" id="WP_062485050.1">
    <property type="nucleotide sequence ID" value="NZ_LN885086.1"/>
</dbReference>
<reference evidence="9" key="1">
    <citation type="submission" date="2015-09" db="EMBL/GenBank/DDBJ databases">
        <authorList>
            <person name="Daims H."/>
        </authorList>
    </citation>
    <scope>NUCLEOTIDE SEQUENCE [LARGE SCALE GENOMIC DNA]</scope>
</reference>
<dbReference type="InterPro" id="IPR004752">
    <property type="entry name" value="AmpG_permease/AT-1"/>
</dbReference>
<dbReference type="InterPro" id="IPR011701">
    <property type="entry name" value="MFS"/>
</dbReference>
<dbReference type="GO" id="GO:0022857">
    <property type="term" value="F:transmembrane transporter activity"/>
    <property type="evidence" value="ECO:0007669"/>
    <property type="project" value="InterPro"/>
</dbReference>
<keyword evidence="4 6" id="KW-1133">Transmembrane helix</keyword>
<name>A0A0S4KSK1_9BACT</name>
<comment type="subcellular location">
    <subcellularLocation>
        <location evidence="1">Membrane</location>
        <topology evidence="1">Multi-pass membrane protein</topology>
    </subcellularLocation>
</comment>
<feature type="transmembrane region" description="Helical" evidence="6">
    <location>
        <begin position="291"/>
        <end position="311"/>
    </location>
</feature>
<gene>
    <name evidence="8" type="primary">ampG</name>
    <name evidence="8" type="ORF">NITINOP_2041</name>
</gene>
<sequence length="420" mass="44235">MTDSTFQSRFINRRLAVMLPLGFVSGLPLALTAGTLQAWLTVEGVDLKTIGVFTLVGLPYTLKFLWAPLMDRVVPPWFGRRRGWMVLTQSCVAAGLALMAATGPRDHPETLAVLALLVAFFSASLDIVFDAYRTETLHPHERGLGAAVWVNGYRMALLVAGAGALMLADVVGWQATYLVMAAVMAAGLVAIVVSPEPIRLADPPKSLAEAVGAPVREFFSRPQAVGFLAVVVLYKLGDAFASSLQTAFLIGGVGFSSVEVGTVKGVGIFATLVGALLGGAMMTRMSLVSSLLLFGLLQAVSNLGFAVVALMEKSAAVLTAAVVVENVTGGMGTAAFVALVMSLCDPRYTATQFALLSSLEALGRVFAGRPSAGLVEAVGWAEFFVLTFAVALPGLLAVWSLRRHIEPEERNDVPGLPRAV</sequence>
<dbReference type="STRING" id="1715989.NITINOP_2041"/>
<dbReference type="Pfam" id="PF07690">
    <property type="entry name" value="MFS_1"/>
    <property type="match status" value="1"/>
</dbReference>
<dbReference type="InterPro" id="IPR036259">
    <property type="entry name" value="MFS_trans_sf"/>
</dbReference>
<evidence type="ECO:0000313" key="8">
    <source>
        <dbReference type="EMBL" id="CUQ67013.1"/>
    </source>
</evidence>
<feature type="transmembrane region" description="Helical" evidence="6">
    <location>
        <begin position="144"/>
        <end position="168"/>
    </location>
</feature>
<feature type="domain" description="Major facilitator superfamily (MFS) profile" evidence="7">
    <location>
        <begin position="224"/>
        <end position="420"/>
    </location>
</feature>
<evidence type="ECO:0000313" key="9">
    <source>
        <dbReference type="Proteomes" id="UP000066284"/>
    </source>
</evidence>
<evidence type="ECO:0000256" key="5">
    <source>
        <dbReference type="ARBA" id="ARBA00023136"/>
    </source>
</evidence>
<keyword evidence="3 6" id="KW-0812">Transmembrane</keyword>
<evidence type="ECO:0000256" key="3">
    <source>
        <dbReference type="ARBA" id="ARBA00022692"/>
    </source>
</evidence>
<dbReference type="PANTHER" id="PTHR12778:SF10">
    <property type="entry name" value="MAJOR FACILITATOR SUPERFAMILY DOMAIN-CONTAINING PROTEIN 3"/>
    <property type="match status" value="1"/>
</dbReference>
<dbReference type="Gene3D" id="1.20.1250.20">
    <property type="entry name" value="MFS general substrate transporter like domains"/>
    <property type="match status" value="2"/>
</dbReference>
<dbReference type="NCBIfam" id="TIGR00901">
    <property type="entry name" value="2A0125"/>
    <property type="match status" value="1"/>
</dbReference>
<feature type="transmembrane region" description="Helical" evidence="6">
    <location>
        <begin position="379"/>
        <end position="401"/>
    </location>
</feature>
<feature type="transmembrane region" description="Helical" evidence="6">
    <location>
        <begin position="113"/>
        <end position="132"/>
    </location>
</feature>
<keyword evidence="5 6" id="KW-0472">Membrane</keyword>
<evidence type="ECO:0000256" key="2">
    <source>
        <dbReference type="ARBA" id="ARBA00022448"/>
    </source>
</evidence>
<dbReference type="GO" id="GO:0016020">
    <property type="term" value="C:membrane"/>
    <property type="evidence" value="ECO:0007669"/>
    <property type="project" value="UniProtKB-SubCell"/>
</dbReference>
<feature type="transmembrane region" description="Helical" evidence="6">
    <location>
        <begin position="50"/>
        <end position="70"/>
    </location>
</feature>
<proteinExistence type="predicted"/>